<dbReference type="EMBL" id="CP036290">
    <property type="protein sequence ID" value="QDU85243.1"/>
    <property type="molecule type" value="Genomic_DNA"/>
</dbReference>
<organism evidence="3 4">
    <name type="scientific">Rohdeia mirabilis</name>
    <dbReference type="NCBI Taxonomy" id="2528008"/>
    <lineage>
        <taxon>Bacteria</taxon>
        <taxon>Pseudomonadati</taxon>
        <taxon>Planctomycetota</taxon>
        <taxon>Planctomycetia</taxon>
        <taxon>Planctomycetia incertae sedis</taxon>
        <taxon>Rohdeia</taxon>
    </lineage>
</organism>
<feature type="chain" id="PRO_5021896987" evidence="1">
    <location>
        <begin position="24"/>
        <end position="404"/>
    </location>
</feature>
<dbReference type="Proteomes" id="UP000319342">
    <property type="component" value="Chromosome"/>
</dbReference>
<dbReference type="RefSeq" id="WP_145188240.1">
    <property type="nucleotide sequence ID" value="NZ_CP036290.1"/>
</dbReference>
<dbReference type="PROSITE" id="PS00018">
    <property type="entry name" value="EF_HAND_1"/>
    <property type="match status" value="1"/>
</dbReference>
<dbReference type="AlphaFoldDB" id="A0A518D183"/>
<dbReference type="InterPro" id="IPR011992">
    <property type="entry name" value="EF-hand-dom_pair"/>
</dbReference>
<dbReference type="PROSITE" id="PS50222">
    <property type="entry name" value="EF_HAND_2"/>
    <property type="match status" value="1"/>
</dbReference>
<sequence length="404" mass="44487" precursor="true">MTTTTRAFRSASLVLWGSLLTYALGVPGTAPAPTGASRGGAARVEMRDVMRWLDLDRNGRIEAFEAAAAIRIEESYYDEDGPEGFSQSEILDLFEERREYAREMARDLIAEYDFDGDGTLSRAEASFELLASFWELDRNRDGALTEAEIRHFDHDSVRSYVMGEEAAIWLGIDPDGDGEAPLAEIDPEEYDVAALDLDGDGTLVRDEVARYYARDARGATFEIAGRYAVMNGSITGATLGRLMRILVEEPQVDRILMEEVPGTMDDVACQEAALLVHRHQFHTELAPGGEAASGGTDFFLAGWRRKLGEGARLGVHSWAEYDALGEREGGDLPRDAPEHESYLEFFRAIGIDPEFYFFTLEAADAYGMHYLTAEELIRFGVETGDGDVDDGGAQALGDEEAGDQ</sequence>
<reference evidence="3 4" key="1">
    <citation type="submission" date="2019-02" db="EMBL/GenBank/DDBJ databases">
        <title>Deep-cultivation of Planctomycetes and their phenomic and genomic characterization uncovers novel biology.</title>
        <authorList>
            <person name="Wiegand S."/>
            <person name="Jogler M."/>
            <person name="Boedeker C."/>
            <person name="Pinto D."/>
            <person name="Vollmers J."/>
            <person name="Rivas-Marin E."/>
            <person name="Kohn T."/>
            <person name="Peeters S.H."/>
            <person name="Heuer A."/>
            <person name="Rast P."/>
            <person name="Oberbeckmann S."/>
            <person name="Bunk B."/>
            <person name="Jeske O."/>
            <person name="Meyerdierks A."/>
            <person name="Storesund J.E."/>
            <person name="Kallscheuer N."/>
            <person name="Luecker S."/>
            <person name="Lage O.M."/>
            <person name="Pohl T."/>
            <person name="Merkel B.J."/>
            <person name="Hornburger P."/>
            <person name="Mueller R.-W."/>
            <person name="Bruemmer F."/>
            <person name="Labrenz M."/>
            <person name="Spormann A.M."/>
            <person name="Op den Camp H."/>
            <person name="Overmann J."/>
            <person name="Amann R."/>
            <person name="Jetten M.S.M."/>
            <person name="Mascher T."/>
            <person name="Medema M.H."/>
            <person name="Devos D.P."/>
            <person name="Kaster A.-K."/>
            <person name="Ovreas L."/>
            <person name="Rohde M."/>
            <person name="Galperin M.Y."/>
            <person name="Jogler C."/>
        </authorList>
    </citation>
    <scope>NUCLEOTIDE SEQUENCE [LARGE SCALE GENOMIC DNA]</scope>
    <source>
        <strain evidence="3 4">Pla163</strain>
    </source>
</reference>
<dbReference type="SUPFAM" id="SSF47473">
    <property type="entry name" value="EF-hand"/>
    <property type="match status" value="1"/>
</dbReference>
<feature type="domain" description="EF-hand" evidence="2">
    <location>
        <begin position="100"/>
        <end position="135"/>
    </location>
</feature>
<evidence type="ECO:0000313" key="3">
    <source>
        <dbReference type="EMBL" id="QDU85243.1"/>
    </source>
</evidence>
<dbReference type="Gene3D" id="1.10.238.10">
    <property type="entry name" value="EF-hand"/>
    <property type="match status" value="2"/>
</dbReference>
<accession>A0A518D183</accession>
<feature type="signal peptide" evidence="1">
    <location>
        <begin position="1"/>
        <end position="23"/>
    </location>
</feature>
<dbReference type="GO" id="GO:0005509">
    <property type="term" value="F:calcium ion binding"/>
    <property type="evidence" value="ECO:0007669"/>
    <property type="project" value="InterPro"/>
</dbReference>
<evidence type="ECO:0000259" key="2">
    <source>
        <dbReference type="PROSITE" id="PS50222"/>
    </source>
</evidence>
<keyword evidence="4" id="KW-1185">Reference proteome</keyword>
<proteinExistence type="predicted"/>
<dbReference type="InterPro" id="IPR002048">
    <property type="entry name" value="EF_hand_dom"/>
</dbReference>
<dbReference type="OrthoDB" id="247802at2"/>
<keyword evidence="1" id="KW-0732">Signal</keyword>
<name>A0A518D183_9BACT</name>
<protein>
    <submittedName>
        <fullName evidence="3">EF hand</fullName>
    </submittedName>
</protein>
<evidence type="ECO:0000313" key="4">
    <source>
        <dbReference type="Proteomes" id="UP000319342"/>
    </source>
</evidence>
<gene>
    <name evidence="3" type="ORF">Pla163_23710</name>
</gene>
<dbReference type="InterPro" id="IPR018247">
    <property type="entry name" value="EF_Hand_1_Ca_BS"/>
</dbReference>
<evidence type="ECO:0000256" key="1">
    <source>
        <dbReference type="SAM" id="SignalP"/>
    </source>
</evidence>